<proteinExistence type="predicted"/>
<dbReference type="InterPro" id="IPR029000">
    <property type="entry name" value="Cyclophilin-like_dom_sf"/>
</dbReference>
<dbReference type="EMBL" id="QWZQ01000027">
    <property type="protein sequence ID" value="RRK10169.1"/>
    <property type="molecule type" value="Genomic_DNA"/>
</dbReference>
<name>A0A426D6W5_9LACO</name>
<dbReference type="InterPro" id="IPR043894">
    <property type="entry name" value="MupG_C"/>
</dbReference>
<accession>A0A426D6W5</accession>
<dbReference type="Proteomes" id="UP000283633">
    <property type="component" value="Unassembled WGS sequence"/>
</dbReference>
<evidence type="ECO:0000313" key="3">
    <source>
        <dbReference type="EMBL" id="RRK10169.1"/>
    </source>
</evidence>
<dbReference type="AlphaFoldDB" id="A0A426D6W5"/>
<dbReference type="PANTHER" id="PTHR38435:SF2">
    <property type="entry name" value="DUF871 DOMAIN-CONTAINING PROTEIN"/>
    <property type="match status" value="1"/>
</dbReference>
<sequence length="351" mass="38567">MLGFSVYLNQPLDATRLEQMRMMADAGFTGVFTSMHIPEDDPHQYLTRVRKLGQVCRELNLQLTADVSAAGMQRMGVDIKDAAALAELGLTALRIDDGVPMTTIAALSHLMPIALNASTISPADVQALTVAGANFEHLEAWHNYYPRPETGLDADWVLAKNQWLKAQGFTTMAFVMGDTDLRGPLHVGLPTLEADRGAQPLAATLNLQRRLLVDKVYVGDSVLSSARCEQFKHFFKDHTLQLSVHTTTAQLLATTWHNRPDVARDVVRLVEGRQKIHQLAPANTVARPLGAVTIDNDRYGRYVGELQIMKTALPANERVNVVGQVAAGDLALLPWIDSNQAVQFIKEDDGN</sequence>
<dbReference type="OrthoDB" id="5809921at2"/>
<evidence type="ECO:0000313" key="4">
    <source>
        <dbReference type="Proteomes" id="UP000283633"/>
    </source>
</evidence>
<feature type="domain" description="6-phospho-N-acetylmuramidase N-terminal" evidence="2">
    <location>
        <begin position="2"/>
        <end position="232"/>
    </location>
</feature>
<dbReference type="Gene3D" id="3.20.20.70">
    <property type="entry name" value="Aldolase class I"/>
    <property type="match status" value="1"/>
</dbReference>
<dbReference type="Gene3D" id="2.40.100.10">
    <property type="entry name" value="Cyclophilin-like"/>
    <property type="match status" value="1"/>
</dbReference>
<dbReference type="InterPro" id="IPR017853">
    <property type="entry name" value="GH"/>
</dbReference>
<comment type="caution">
    <text evidence="3">The sequence shown here is derived from an EMBL/GenBank/DDBJ whole genome shotgun (WGS) entry which is preliminary data.</text>
</comment>
<dbReference type="Pfam" id="PF19200">
    <property type="entry name" value="MupG_N"/>
    <property type="match status" value="1"/>
</dbReference>
<reference evidence="3 4" key="1">
    <citation type="submission" date="2018-08" db="EMBL/GenBank/DDBJ databases">
        <title>Genome Lactobacillus garii FI11369.</title>
        <authorList>
            <person name="Diaz M."/>
            <person name="Narbad A."/>
        </authorList>
    </citation>
    <scope>NUCLEOTIDE SEQUENCE [LARGE SCALE GENOMIC DNA]</scope>
    <source>
        <strain evidence="3 4">FI11369</strain>
    </source>
</reference>
<dbReference type="PANTHER" id="PTHR38435">
    <property type="match status" value="1"/>
</dbReference>
<dbReference type="InterPro" id="IPR008589">
    <property type="entry name" value="MupG"/>
</dbReference>
<dbReference type="RefSeq" id="WP_125072548.1">
    <property type="nucleotide sequence ID" value="NZ_QWZQ01000027.1"/>
</dbReference>
<dbReference type="SUPFAM" id="SSF50891">
    <property type="entry name" value="Cyclophilin-like"/>
    <property type="match status" value="1"/>
</dbReference>
<feature type="domain" description="6-phospho-N-acetylmuramidase C-terminal" evidence="1">
    <location>
        <begin position="246"/>
        <end position="344"/>
    </location>
</feature>
<keyword evidence="4" id="KW-1185">Reference proteome</keyword>
<dbReference type="SUPFAM" id="SSF51445">
    <property type="entry name" value="(Trans)glycosidases"/>
    <property type="match status" value="1"/>
</dbReference>
<gene>
    <name evidence="3" type="ORF">D1831_08740</name>
</gene>
<protein>
    <submittedName>
        <fullName evidence="3">DUF871 domain-containing protein</fullName>
    </submittedName>
</protein>
<dbReference type="Pfam" id="PF05913">
    <property type="entry name" value="MupG_C"/>
    <property type="match status" value="1"/>
</dbReference>
<evidence type="ECO:0000259" key="2">
    <source>
        <dbReference type="Pfam" id="PF19200"/>
    </source>
</evidence>
<evidence type="ECO:0000259" key="1">
    <source>
        <dbReference type="Pfam" id="PF05913"/>
    </source>
</evidence>
<organism evidence="3 4">
    <name type="scientific">Lactiplantibacillus garii</name>
    <dbReference type="NCBI Taxonomy" id="2306423"/>
    <lineage>
        <taxon>Bacteria</taxon>
        <taxon>Bacillati</taxon>
        <taxon>Bacillota</taxon>
        <taxon>Bacilli</taxon>
        <taxon>Lactobacillales</taxon>
        <taxon>Lactobacillaceae</taxon>
        <taxon>Lactiplantibacillus</taxon>
    </lineage>
</organism>
<dbReference type="InterPro" id="IPR043797">
    <property type="entry name" value="MupG_N"/>
</dbReference>
<dbReference type="InterPro" id="IPR013785">
    <property type="entry name" value="Aldolase_TIM"/>
</dbReference>